<name>A0ABT1QHU5_9NOCA</name>
<gene>
    <name evidence="3" type="ORF">NOF53_22295</name>
</gene>
<evidence type="ECO:0000313" key="4">
    <source>
        <dbReference type="Proteomes" id="UP001524501"/>
    </source>
</evidence>
<evidence type="ECO:0000256" key="1">
    <source>
        <dbReference type="SAM" id="MobiDB-lite"/>
    </source>
</evidence>
<keyword evidence="4" id="KW-1185">Reference proteome</keyword>
<reference evidence="3 4" key="1">
    <citation type="submission" date="2022-07" db="EMBL/GenBank/DDBJ databases">
        <title>Degradation activity of malathion, p-nitrophenol and potential low-temperature adaptation strategy of Rhodococcus sp. FXJ9.536.</title>
        <authorList>
            <person name="Huang J."/>
            <person name="Huang Y."/>
        </authorList>
    </citation>
    <scope>NUCLEOTIDE SEQUENCE [LARGE SCALE GENOMIC DNA]</scope>
    <source>
        <strain evidence="3 4">FXJ9.536</strain>
    </source>
</reference>
<evidence type="ECO:0000313" key="3">
    <source>
        <dbReference type="EMBL" id="MCQ4121859.1"/>
    </source>
</evidence>
<sequence length="437" mass="47547">MTSTRRGAPRRRQAPEPAVGAGEDPAGYARILSAVYEATMSGDKSPARPRAVVDDSWRRLRKLGIDPESAPPTLRMTPSRLDTRRRESGLDDVLVQLVHGLDAVVDGGDNILVVTDHHGTVLWRRGSTMALGRADRLGFVEGATWAEESVGTNGIGTALASRRPVQIFSAEHYVRSHHAWTCAGAPIRDPRTGRVLGVVDVSGPVGTVHPATLALVDAVARLAESHLRETHREHLDRLRAVAAPMLSRMPGPALAVDSDGWTAAIESSPFRPRLLLPDDMTPGRAWMPELGSCDVEPLPGGWLVRPLGNSDHETTPRTLVRLDLTRPQHPIVHVHSPSGAWVHEPTPRHAEILFLLARSRDGRTAAQLADDLFGDSGRAMTVRAEMSRLRRHFSGVVLGQPYRFDEAAALEVRLPGDPTRLLPHSVSPAIVRARTPL</sequence>
<evidence type="ECO:0000259" key="2">
    <source>
        <dbReference type="Pfam" id="PF01590"/>
    </source>
</evidence>
<feature type="domain" description="GAF" evidence="2">
    <location>
        <begin position="116"/>
        <end position="225"/>
    </location>
</feature>
<dbReference type="InterPro" id="IPR003018">
    <property type="entry name" value="GAF"/>
</dbReference>
<protein>
    <submittedName>
        <fullName evidence="3">GAF domain-containing protein</fullName>
    </submittedName>
</protein>
<feature type="region of interest" description="Disordered" evidence="1">
    <location>
        <begin position="63"/>
        <end position="83"/>
    </location>
</feature>
<dbReference type="Gene3D" id="3.30.450.40">
    <property type="match status" value="1"/>
</dbReference>
<dbReference type="InterPro" id="IPR029016">
    <property type="entry name" value="GAF-like_dom_sf"/>
</dbReference>
<organism evidence="3 4">
    <name type="scientific">Rhodococcus tibetensis</name>
    <dbReference type="NCBI Taxonomy" id="2965064"/>
    <lineage>
        <taxon>Bacteria</taxon>
        <taxon>Bacillati</taxon>
        <taxon>Actinomycetota</taxon>
        <taxon>Actinomycetes</taxon>
        <taxon>Mycobacteriales</taxon>
        <taxon>Nocardiaceae</taxon>
        <taxon>Rhodococcus</taxon>
    </lineage>
</organism>
<accession>A0ABT1QHU5</accession>
<comment type="caution">
    <text evidence="3">The sequence shown here is derived from an EMBL/GenBank/DDBJ whole genome shotgun (WGS) entry which is preliminary data.</text>
</comment>
<dbReference type="RefSeq" id="WP_255972814.1">
    <property type="nucleotide sequence ID" value="NZ_JANFQF010000022.1"/>
</dbReference>
<proteinExistence type="predicted"/>
<feature type="region of interest" description="Disordered" evidence="1">
    <location>
        <begin position="1"/>
        <end position="25"/>
    </location>
</feature>
<dbReference type="Pfam" id="PF01590">
    <property type="entry name" value="GAF"/>
    <property type="match status" value="1"/>
</dbReference>
<dbReference type="Proteomes" id="UP001524501">
    <property type="component" value="Unassembled WGS sequence"/>
</dbReference>
<dbReference type="EMBL" id="JANFQF010000022">
    <property type="protein sequence ID" value="MCQ4121859.1"/>
    <property type="molecule type" value="Genomic_DNA"/>
</dbReference>